<protein>
    <submittedName>
        <fullName evidence="1">Uncharacterized protein</fullName>
    </submittedName>
</protein>
<sequence>MNRVRNKKLIGKADKLRKELFGMVDFDPDVDIPERFCPSSDTVQWMHGVAESLYGGVLSHIPNEQEEFDPYEL</sequence>
<organism evidence="1">
    <name type="scientific">Candidatus Nanosynbacter sp. TM7-074</name>
    <dbReference type="NCBI Taxonomy" id="3158573"/>
    <lineage>
        <taxon>Bacteria</taxon>
        <taxon>Candidatus Saccharimonadota</taxon>
        <taxon>Candidatus Saccharimonadia</taxon>
        <taxon>Candidatus Nanosynbacterales</taxon>
        <taxon>Candidatus Nanosynbacteraceae</taxon>
        <taxon>Candidatus Nanosynbacter</taxon>
    </lineage>
</organism>
<reference evidence="1" key="1">
    <citation type="submission" date="2024-06" db="EMBL/GenBank/DDBJ databases">
        <authorList>
            <person name="Atkinson C."/>
            <person name="McLean J."/>
            <person name="Gallagher L."/>
            <person name="Bor B."/>
            <person name="Mougous J."/>
        </authorList>
    </citation>
    <scope>NUCLEOTIDE SEQUENCE</scope>
    <source>
        <strain evidence="1">TM7-074</strain>
    </source>
</reference>
<gene>
    <name evidence="1" type="ORF">TM074_03255</name>
</gene>
<dbReference type="EMBL" id="CP158487">
    <property type="protein sequence ID" value="XDN89695.1"/>
    <property type="molecule type" value="Genomic_DNA"/>
</dbReference>
<dbReference type="AlphaFoldDB" id="A0AB39JDX0"/>
<evidence type="ECO:0000313" key="1">
    <source>
        <dbReference type="EMBL" id="XDN89695.1"/>
    </source>
</evidence>
<name>A0AB39JDX0_9BACT</name>
<accession>A0AB39JDX0</accession>
<proteinExistence type="predicted"/>
<dbReference type="RefSeq" id="WP_369000268.1">
    <property type="nucleotide sequence ID" value="NZ_CP158487.1"/>
</dbReference>